<dbReference type="PROSITE" id="PS51497">
    <property type="entry name" value="UMA"/>
    <property type="match status" value="1"/>
</dbReference>
<dbReference type="Proteomes" id="UP000594220">
    <property type="component" value="Unplaced"/>
</dbReference>
<sequence>MGYLDDVPFRTYGSFEDGSAKGTSLISPPDIEVPDCTEILTSTMHDFSLERKVLYWIEAASRQATLQHHVTTEAVPTAPPCWLLLVDSKENLGLRAVPRFPQLDQRRPKTSPGLLEPPSERHCNESNSPDLNKQRRSLVLFNNVKNELEGARKKLAALKLSPRPFLLRRCSRRYTPASDGSLKGALIPTPPSTPSDYSTPPATPCLYPTPPATPGYVLISEHKVLLFIFQSLSPYSCLPAPSGAARPLSSHRTRPDSTADLLSALSQEERDLIEPVLALGYPIRRAILALQKTGRQSLGQFLSYLSACDRLLKQGYEEGQVEEAMEMFQYSEKKAAEFLHLLAQFDDMGFQQAEIKEVLLLCENQRDKALEELMTRSQ</sequence>
<dbReference type="AlphaFoldDB" id="A0A7M4DUR8"/>
<dbReference type="InterPro" id="IPR038870">
    <property type="entry name" value="UBAP1"/>
</dbReference>
<dbReference type="GO" id="GO:0043162">
    <property type="term" value="P:ubiquitin-dependent protein catabolic process via the multivesicular body sorting pathway"/>
    <property type="evidence" value="ECO:0007669"/>
    <property type="project" value="InterPro"/>
</dbReference>
<dbReference type="GeneTree" id="ENSGT00390000008092"/>
<dbReference type="GO" id="GO:0000813">
    <property type="term" value="C:ESCRT I complex"/>
    <property type="evidence" value="ECO:0007669"/>
    <property type="project" value="InterPro"/>
</dbReference>
<reference evidence="3" key="2">
    <citation type="submission" date="2025-09" db="UniProtKB">
        <authorList>
            <consortium name="Ensembl"/>
        </authorList>
    </citation>
    <scope>IDENTIFICATION</scope>
</reference>
<evidence type="ECO:0000313" key="3">
    <source>
        <dbReference type="Ensembl" id="ENSCPRP00005000129.1"/>
    </source>
</evidence>
<dbReference type="InterPro" id="IPR049467">
    <property type="entry name" value="UBAP-1-like_UBA2"/>
</dbReference>
<protein>
    <submittedName>
        <fullName evidence="3">Ubiquitin associated protein 1 like</fullName>
    </submittedName>
</protein>
<feature type="region of interest" description="Disordered" evidence="1">
    <location>
        <begin position="99"/>
        <end position="130"/>
    </location>
</feature>
<dbReference type="InterPro" id="IPR023340">
    <property type="entry name" value="UMA"/>
</dbReference>
<feature type="domain" description="UMA" evidence="2">
    <location>
        <begin position="4"/>
        <end position="54"/>
    </location>
</feature>
<gene>
    <name evidence="3" type="primary">UBAP1L</name>
</gene>
<dbReference type="InterPro" id="IPR042575">
    <property type="entry name" value="UBAP1_C"/>
</dbReference>
<dbReference type="GO" id="GO:0043130">
    <property type="term" value="F:ubiquitin binding"/>
    <property type="evidence" value="ECO:0007669"/>
    <property type="project" value="InterPro"/>
</dbReference>
<proteinExistence type="predicted"/>
<dbReference type="FunFam" id="1.20.120.1920:FF:000002">
    <property type="entry name" value="Ubiquitin-associated protein 1-like a"/>
    <property type="match status" value="1"/>
</dbReference>
<dbReference type="Pfam" id="PF21267">
    <property type="entry name" value="UBAP-1_UBA2"/>
    <property type="match status" value="1"/>
</dbReference>
<dbReference type="PANTHER" id="PTHR15960">
    <property type="entry name" value="LD44032P"/>
    <property type="match status" value="1"/>
</dbReference>
<name>A0A7M4DUR8_CROPO</name>
<dbReference type="Gene3D" id="1.20.120.1920">
    <property type="entry name" value="UBAP1 SOUBA domain"/>
    <property type="match status" value="1"/>
</dbReference>
<dbReference type="CDD" id="cd14316">
    <property type="entry name" value="UBA2_UBAP1_like"/>
    <property type="match status" value="1"/>
</dbReference>
<accession>A0A7M4DUR8</accession>
<organism evidence="3 4">
    <name type="scientific">Crocodylus porosus</name>
    <name type="common">Saltwater crocodile</name>
    <name type="synonym">Estuarine crocodile</name>
    <dbReference type="NCBI Taxonomy" id="8502"/>
    <lineage>
        <taxon>Eukaryota</taxon>
        <taxon>Metazoa</taxon>
        <taxon>Chordata</taxon>
        <taxon>Craniata</taxon>
        <taxon>Vertebrata</taxon>
        <taxon>Euteleostomi</taxon>
        <taxon>Archelosauria</taxon>
        <taxon>Archosauria</taxon>
        <taxon>Crocodylia</taxon>
        <taxon>Longirostres</taxon>
        <taxon>Crocodylidae</taxon>
        <taxon>Crocodylus</taxon>
    </lineage>
</organism>
<evidence type="ECO:0000313" key="4">
    <source>
        <dbReference type="Proteomes" id="UP000594220"/>
    </source>
</evidence>
<keyword evidence="4" id="KW-1185">Reference proteome</keyword>
<dbReference type="PANTHER" id="PTHR15960:SF3">
    <property type="entry name" value="UBIQUITIN-ASSOCIATED PROTEIN 1-LIKE"/>
    <property type="match status" value="1"/>
</dbReference>
<reference evidence="3" key="1">
    <citation type="submission" date="2025-08" db="UniProtKB">
        <authorList>
            <consortium name="Ensembl"/>
        </authorList>
    </citation>
    <scope>IDENTIFICATION</scope>
</reference>
<evidence type="ECO:0000259" key="2">
    <source>
        <dbReference type="PROSITE" id="PS51497"/>
    </source>
</evidence>
<evidence type="ECO:0000256" key="1">
    <source>
        <dbReference type="SAM" id="MobiDB-lite"/>
    </source>
</evidence>
<dbReference type="OMA" id="KVLYWVE"/>
<dbReference type="Ensembl" id="ENSCPRT00005000176.1">
    <property type="protein sequence ID" value="ENSCPRP00005000129.1"/>
    <property type="gene ID" value="ENSCPRG00005000139.1"/>
</dbReference>